<dbReference type="SUPFAM" id="SSF161098">
    <property type="entry name" value="MetI-like"/>
    <property type="match status" value="1"/>
</dbReference>
<evidence type="ECO:0000256" key="4">
    <source>
        <dbReference type="ARBA" id="ARBA00022692"/>
    </source>
</evidence>
<keyword evidence="6 7" id="KW-0472">Membrane</keyword>
<sequence length="296" mass="31542">MASSSTVETATSTAWGVRALGLHRLVRHYLLAVGGGIVVLAVALTLLAGSIAPYSPTDAVGERLQPPGAGHWMGTDQLRRDVFSRVVWGGRVPLTVAAVATLASFGAGSLLGWVSGFWGGTVDRVLSLVMDAVYSFPALVLAIVVVAMLGPGMLNMVLAIALVYVPTYFRLARSQTLQVREMEHVEAARALGASRLRTLFLHVAPLTLPALLAVSSFTVADAILTEAALAFLGFGLPPPTPDWGFDIQNGQKFLQAGHWWLVTFPGLFIIVVSLGFGMVGEGINDWLDPRRKRLTT</sequence>
<feature type="domain" description="ABC transmembrane type-1" evidence="8">
    <location>
        <begin position="90"/>
        <end position="280"/>
    </location>
</feature>
<comment type="similarity">
    <text evidence="7">Belongs to the binding-protein-dependent transport system permease family.</text>
</comment>
<comment type="subcellular location">
    <subcellularLocation>
        <location evidence="1 7">Cell membrane</location>
        <topology evidence="1 7">Multi-pass membrane protein</topology>
    </subcellularLocation>
</comment>
<feature type="transmembrane region" description="Helical" evidence="7">
    <location>
        <begin position="29"/>
        <end position="52"/>
    </location>
</feature>
<feature type="transmembrane region" description="Helical" evidence="7">
    <location>
        <begin position="125"/>
        <end position="147"/>
    </location>
</feature>
<evidence type="ECO:0000256" key="1">
    <source>
        <dbReference type="ARBA" id="ARBA00004651"/>
    </source>
</evidence>
<dbReference type="Gene3D" id="1.10.3720.10">
    <property type="entry name" value="MetI-like"/>
    <property type="match status" value="1"/>
</dbReference>
<dbReference type="PANTHER" id="PTHR43386">
    <property type="entry name" value="OLIGOPEPTIDE TRANSPORT SYSTEM PERMEASE PROTEIN APPC"/>
    <property type="match status" value="1"/>
</dbReference>
<dbReference type="InterPro" id="IPR035906">
    <property type="entry name" value="MetI-like_sf"/>
</dbReference>
<protein>
    <submittedName>
        <fullName evidence="9">ABC transporter permease</fullName>
    </submittedName>
</protein>
<dbReference type="Proteomes" id="UP001332192">
    <property type="component" value="Chromosome"/>
</dbReference>
<keyword evidence="4 7" id="KW-0812">Transmembrane</keyword>
<dbReference type="EMBL" id="CP141615">
    <property type="protein sequence ID" value="WRP17991.1"/>
    <property type="molecule type" value="Genomic_DNA"/>
</dbReference>
<evidence type="ECO:0000259" key="8">
    <source>
        <dbReference type="PROSITE" id="PS50928"/>
    </source>
</evidence>
<feature type="transmembrane region" description="Helical" evidence="7">
    <location>
        <begin position="92"/>
        <end position="113"/>
    </location>
</feature>
<evidence type="ECO:0000256" key="6">
    <source>
        <dbReference type="ARBA" id="ARBA00023136"/>
    </source>
</evidence>
<feature type="transmembrane region" description="Helical" evidence="7">
    <location>
        <begin position="153"/>
        <end position="172"/>
    </location>
</feature>
<dbReference type="Pfam" id="PF00528">
    <property type="entry name" value="BPD_transp_1"/>
    <property type="match status" value="1"/>
</dbReference>
<evidence type="ECO:0000313" key="10">
    <source>
        <dbReference type="Proteomes" id="UP001332192"/>
    </source>
</evidence>
<keyword evidence="3" id="KW-1003">Cell membrane</keyword>
<evidence type="ECO:0000256" key="5">
    <source>
        <dbReference type="ARBA" id="ARBA00022989"/>
    </source>
</evidence>
<evidence type="ECO:0000256" key="7">
    <source>
        <dbReference type="RuleBase" id="RU363032"/>
    </source>
</evidence>
<keyword evidence="2 7" id="KW-0813">Transport</keyword>
<evidence type="ECO:0000313" key="9">
    <source>
        <dbReference type="EMBL" id="WRP17991.1"/>
    </source>
</evidence>
<keyword evidence="10" id="KW-1185">Reference proteome</keyword>
<dbReference type="PANTHER" id="PTHR43386:SF1">
    <property type="entry name" value="D,D-DIPEPTIDE TRANSPORT SYSTEM PERMEASE PROTEIN DDPC-RELATED"/>
    <property type="match status" value="1"/>
</dbReference>
<gene>
    <name evidence="9" type="ORF">U7230_02985</name>
</gene>
<evidence type="ECO:0000256" key="2">
    <source>
        <dbReference type="ARBA" id="ARBA00022448"/>
    </source>
</evidence>
<dbReference type="PROSITE" id="PS50928">
    <property type="entry name" value="ABC_TM1"/>
    <property type="match status" value="1"/>
</dbReference>
<dbReference type="InterPro" id="IPR000515">
    <property type="entry name" value="MetI-like"/>
</dbReference>
<feature type="transmembrane region" description="Helical" evidence="7">
    <location>
        <begin position="259"/>
        <end position="283"/>
    </location>
</feature>
<dbReference type="CDD" id="cd06261">
    <property type="entry name" value="TM_PBP2"/>
    <property type="match status" value="1"/>
</dbReference>
<dbReference type="Pfam" id="PF12911">
    <property type="entry name" value="OppC_N"/>
    <property type="match status" value="1"/>
</dbReference>
<accession>A0ABZ1BZ32</accession>
<name>A0ABZ1BZ32_9FIRM</name>
<reference evidence="9 10" key="1">
    <citation type="journal article" date="2024" name="Front. Microbiol.">
        <title>Novel thermophilic genera Geochorda gen. nov. and Carboxydochorda gen. nov. from the deep terrestrial subsurface reveal the ecophysiological diversity in the class Limnochordia.</title>
        <authorList>
            <person name="Karnachuk O.V."/>
            <person name="Lukina A.P."/>
            <person name="Avakyan M.R."/>
            <person name="Kadnikov V.V."/>
            <person name="Begmatov S."/>
            <person name="Beletsky A.V."/>
            <person name="Vlasova K.G."/>
            <person name="Novikov A.A."/>
            <person name="Shcherbakova V.A."/>
            <person name="Mardanov A.V."/>
            <person name="Ravin N.V."/>
        </authorList>
    </citation>
    <scope>NUCLEOTIDE SEQUENCE [LARGE SCALE GENOMIC DNA]</scope>
    <source>
        <strain evidence="9 10">L945</strain>
    </source>
</reference>
<organism evidence="9 10">
    <name type="scientific">Carboxydichorda subterranea</name>
    <dbReference type="NCBI Taxonomy" id="3109565"/>
    <lineage>
        <taxon>Bacteria</taxon>
        <taxon>Bacillati</taxon>
        <taxon>Bacillota</taxon>
        <taxon>Limnochordia</taxon>
        <taxon>Limnochordales</taxon>
        <taxon>Geochordaceae</taxon>
        <taxon>Carboxydichorda</taxon>
    </lineage>
</organism>
<evidence type="ECO:0000256" key="3">
    <source>
        <dbReference type="ARBA" id="ARBA00022475"/>
    </source>
</evidence>
<feature type="transmembrane region" description="Helical" evidence="7">
    <location>
        <begin position="199"/>
        <end position="224"/>
    </location>
</feature>
<dbReference type="InterPro" id="IPR050366">
    <property type="entry name" value="BP-dependent_transpt_permease"/>
</dbReference>
<dbReference type="RefSeq" id="WP_324717262.1">
    <property type="nucleotide sequence ID" value="NZ_CP141615.1"/>
</dbReference>
<dbReference type="InterPro" id="IPR025966">
    <property type="entry name" value="OppC_N"/>
</dbReference>
<keyword evidence="5 7" id="KW-1133">Transmembrane helix</keyword>
<proteinExistence type="inferred from homology"/>